<reference evidence="2 3" key="1">
    <citation type="submission" date="2020-05" db="EMBL/GenBank/DDBJ databases">
        <title>Aquincola sp. isolate from soil.</title>
        <authorList>
            <person name="Han J."/>
            <person name="Kim D.-U."/>
        </authorList>
    </citation>
    <scope>NUCLEOTIDE SEQUENCE [LARGE SCALE GENOMIC DNA]</scope>
    <source>
        <strain evidence="2 3">S2</strain>
    </source>
</reference>
<comment type="caution">
    <text evidence="2">The sequence shown here is derived from an EMBL/GenBank/DDBJ whole genome shotgun (WGS) entry which is preliminary data.</text>
</comment>
<dbReference type="RefSeq" id="WP_173122707.1">
    <property type="nucleotide sequence ID" value="NZ_JABRWJ010000003.1"/>
</dbReference>
<dbReference type="EMBL" id="JABRWJ010000003">
    <property type="protein sequence ID" value="NRF67605.1"/>
    <property type="molecule type" value="Genomic_DNA"/>
</dbReference>
<organism evidence="2 3">
    <name type="scientific">Pseudaquabacterium terrae</name>
    <dbReference type="NCBI Taxonomy" id="2732868"/>
    <lineage>
        <taxon>Bacteria</taxon>
        <taxon>Pseudomonadati</taxon>
        <taxon>Pseudomonadota</taxon>
        <taxon>Betaproteobacteria</taxon>
        <taxon>Burkholderiales</taxon>
        <taxon>Sphaerotilaceae</taxon>
        <taxon>Pseudaquabacterium</taxon>
    </lineage>
</organism>
<evidence type="ECO:0000313" key="3">
    <source>
        <dbReference type="Proteomes" id="UP000737171"/>
    </source>
</evidence>
<proteinExistence type="predicted"/>
<gene>
    <name evidence="2" type="ORF">HLB44_11475</name>
</gene>
<protein>
    <submittedName>
        <fullName evidence="2">DUF3617 family protein</fullName>
    </submittedName>
</protein>
<dbReference type="InterPro" id="IPR022061">
    <property type="entry name" value="DUF3617"/>
</dbReference>
<feature type="signal peptide" evidence="1">
    <location>
        <begin position="1"/>
        <end position="22"/>
    </location>
</feature>
<evidence type="ECO:0000256" key="1">
    <source>
        <dbReference type="SAM" id="SignalP"/>
    </source>
</evidence>
<keyword evidence="1" id="KW-0732">Signal</keyword>
<sequence>MSTRRWIAVAACGLAATTALQAQEGLPKRKAGLWEVSMQMPGTGAPAMSSKQCVDEKSDEAMQKKAMAGNDQKAQCKQTSLKRISGGVEIEAECKSDEGVTKVHSRMTGDMQSTYTVDNTMTFTPPRHGMSTAKMTMQARHGGACPADMKPGDIRMGGMNFNPGAAGGMPAGIDIEKLKNMTPEERAKFMEQMKKSMGQ</sequence>
<name>A0ABX2EG33_9BURK</name>
<keyword evidence="3" id="KW-1185">Reference proteome</keyword>
<evidence type="ECO:0000313" key="2">
    <source>
        <dbReference type="EMBL" id="NRF67605.1"/>
    </source>
</evidence>
<dbReference type="Proteomes" id="UP000737171">
    <property type="component" value="Unassembled WGS sequence"/>
</dbReference>
<dbReference type="Pfam" id="PF12276">
    <property type="entry name" value="DUF3617"/>
    <property type="match status" value="1"/>
</dbReference>
<accession>A0ABX2EG33</accession>
<feature type="chain" id="PRO_5045971917" evidence="1">
    <location>
        <begin position="23"/>
        <end position="199"/>
    </location>
</feature>